<keyword evidence="8" id="KW-0067">ATP-binding</keyword>
<dbReference type="EC" id="3.6.4.13" evidence="3"/>
<comment type="subcellular location">
    <subcellularLocation>
        <location evidence="2">Cytoplasm</location>
    </subcellularLocation>
    <subcellularLocation>
        <location evidence="1">Nucleus</location>
    </subcellularLocation>
</comment>
<accession>B3RZN1</accession>
<dbReference type="InterPro" id="IPR014001">
    <property type="entry name" value="Helicase_ATP-bd"/>
</dbReference>
<evidence type="ECO:0000256" key="5">
    <source>
        <dbReference type="ARBA" id="ARBA00022741"/>
    </source>
</evidence>
<evidence type="ECO:0000256" key="2">
    <source>
        <dbReference type="ARBA" id="ARBA00004496"/>
    </source>
</evidence>
<dbReference type="PROSITE" id="PS51195">
    <property type="entry name" value="Q_MOTIF"/>
    <property type="match status" value="1"/>
</dbReference>
<dbReference type="PROSITE" id="PS51192">
    <property type="entry name" value="HELICASE_ATP_BIND_1"/>
    <property type="match status" value="1"/>
</dbReference>
<dbReference type="GO" id="GO:0016973">
    <property type="term" value="P:poly(A)+ mRNA export from nucleus"/>
    <property type="evidence" value="ECO:0000318"/>
    <property type="project" value="GO_Central"/>
</dbReference>
<evidence type="ECO:0000259" key="15">
    <source>
        <dbReference type="PROSITE" id="PS51195"/>
    </source>
</evidence>
<dbReference type="GO" id="GO:0005634">
    <property type="term" value="C:nucleus"/>
    <property type="evidence" value="ECO:0000318"/>
    <property type="project" value="GO_Central"/>
</dbReference>
<keyword evidence="4" id="KW-0963">Cytoplasm</keyword>
<dbReference type="InterPro" id="IPR027417">
    <property type="entry name" value="P-loop_NTPase"/>
</dbReference>
<dbReference type="GO" id="GO:0005524">
    <property type="term" value="F:ATP binding"/>
    <property type="evidence" value="ECO:0007669"/>
    <property type="project" value="UniProtKB-KW"/>
</dbReference>
<dbReference type="OMA" id="IAAETRW"/>
<evidence type="ECO:0000256" key="4">
    <source>
        <dbReference type="ARBA" id="ARBA00022490"/>
    </source>
</evidence>
<protein>
    <recommendedName>
        <fullName evidence="3">RNA helicase</fullName>
        <ecNumber evidence="3">3.6.4.13</ecNumber>
    </recommendedName>
</protein>
<dbReference type="InterPro" id="IPR014014">
    <property type="entry name" value="RNA_helicase_DEAD_Q_motif"/>
</dbReference>
<dbReference type="FunCoup" id="B3RZN1">
    <property type="interactions" value="900"/>
</dbReference>
<dbReference type="SMART" id="SM00487">
    <property type="entry name" value="DEXDc"/>
    <property type="match status" value="1"/>
</dbReference>
<feature type="domain" description="Helicase C-terminal" evidence="14">
    <location>
        <begin position="231"/>
        <end position="403"/>
    </location>
</feature>
<evidence type="ECO:0000256" key="8">
    <source>
        <dbReference type="ARBA" id="ARBA00022840"/>
    </source>
</evidence>
<dbReference type="CDD" id="cd18787">
    <property type="entry name" value="SF2_C_DEAD"/>
    <property type="match status" value="1"/>
</dbReference>
<dbReference type="HOGENOM" id="CLU_003041_1_0_1"/>
<dbReference type="GO" id="GO:0010494">
    <property type="term" value="C:cytoplasmic stress granule"/>
    <property type="evidence" value="ECO:0000318"/>
    <property type="project" value="GO_Central"/>
</dbReference>
<dbReference type="Pfam" id="PF00271">
    <property type="entry name" value="Helicase_C"/>
    <property type="match status" value="1"/>
</dbReference>
<dbReference type="Proteomes" id="UP000009022">
    <property type="component" value="Unassembled WGS sequence"/>
</dbReference>
<name>B3RZN1_TRIAD</name>
<dbReference type="GO" id="GO:0016787">
    <property type="term" value="F:hydrolase activity"/>
    <property type="evidence" value="ECO:0007669"/>
    <property type="project" value="UniProtKB-KW"/>
</dbReference>
<dbReference type="GO" id="GO:0003724">
    <property type="term" value="F:RNA helicase activity"/>
    <property type="evidence" value="ECO:0000318"/>
    <property type="project" value="GO_Central"/>
</dbReference>
<keyword evidence="7" id="KW-0347">Helicase</keyword>
<dbReference type="RefSeq" id="XP_002113395.1">
    <property type="nucleotide sequence ID" value="XM_002113359.1"/>
</dbReference>
<evidence type="ECO:0000256" key="3">
    <source>
        <dbReference type="ARBA" id="ARBA00012552"/>
    </source>
</evidence>
<dbReference type="CTD" id="6754608"/>
<evidence type="ECO:0000256" key="11">
    <source>
        <dbReference type="ARBA" id="ARBA00047984"/>
    </source>
</evidence>
<dbReference type="Gene3D" id="3.40.50.300">
    <property type="entry name" value="P-loop containing nucleotide triphosphate hydrolases"/>
    <property type="match status" value="2"/>
</dbReference>
<feature type="short sequence motif" description="Q motif" evidence="12">
    <location>
        <begin position="34"/>
        <end position="62"/>
    </location>
</feature>
<evidence type="ECO:0000259" key="14">
    <source>
        <dbReference type="PROSITE" id="PS51194"/>
    </source>
</evidence>
<evidence type="ECO:0000256" key="10">
    <source>
        <dbReference type="ARBA" id="ARBA00023242"/>
    </source>
</evidence>
<evidence type="ECO:0000256" key="9">
    <source>
        <dbReference type="ARBA" id="ARBA00022884"/>
    </source>
</evidence>
<dbReference type="STRING" id="10228.B3RZN1"/>
<dbReference type="PANTHER" id="PTHR47958">
    <property type="entry name" value="ATP-DEPENDENT RNA HELICASE DBP3"/>
    <property type="match status" value="1"/>
</dbReference>
<dbReference type="OrthoDB" id="10265785at2759"/>
<dbReference type="InterPro" id="IPR001650">
    <property type="entry name" value="Helicase_C-like"/>
</dbReference>
<dbReference type="SMART" id="SM00490">
    <property type="entry name" value="HELICc"/>
    <property type="match status" value="1"/>
</dbReference>
<feature type="domain" description="DEAD-box RNA helicase Q" evidence="15">
    <location>
        <begin position="34"/>
        <end position="62"/>
    </location>
</feature>
<dbReference type="AlphaFoldDB" id="B3RZN1"/>
<dbReference type="FunFam" id="3.40.50.300:FF:000318">
    <property type="entry name" value="ATP-dependent RNA helicase DDX19B"/>
    <property type="match status" value="1"/>
</dbReference>
<sequence length="404" mass="45365">MSLLNKVLRSKLVSTTADIEVQRQDPNSPLYSVKSFEELNLAEAVLKGVYGMGFNTPSKIQETALPLLLGAKPSNMIAQSQSGTGKTAAFALCLSPTLELAQQTGKVCKQMSKFLDIKIAMATRGEEHGRRREKKVEQIIIGTPGTILDWIRLKLFDPSKLGIFVLDEADVMIDTQGHRDQSIKVHRHLKKSAQFLLFSATYEDRVMKFAESIVPNPVIIRLKRSEESLSNIKQFYIRCQDRQEKFEALSNIYGTISIGQAMVFCHTKKSAQWLAMKMKEDGHAVALLTGDNSPEERMFVIDRYRSGKEKLLVTTNVCARGIDVEQVSVVINYDVPLDGRGIPDCETYLHRIGRTGRFGKKGIAINFVDSDRSFNNLKSIEKHFGRKINQIIADDPDQLEQLAD</sequence>
<dbReference type="SUPFAM" id="SSF52540">
    <property type="entry name" value="P-loop containing nucleoside triphosphate hydrolases"/>
    <property type="match status" value="1"/>
</dbReference>
<dbReference type="PhylomeDB" id="B3RZN1"/>
<evidence type="ECO:0000256" key="6">
    <source>
        <dbReference type="ARBA" id="ARBA00022801"/>
    </source>
</evidence>
<dbReference type="InParanoid" id="B3RZN1"/>
<evidence type="ECO:0000259" key="13">
    <source>
        <dbReference type="PROSITE" id="PS51192"/>
    </source>
</evidence>
<keyword evidence="9" id="KW-0694">RNA-binding</keyword>
<dbReference type="GeneID" id="6754608"/>
<organism evidence="16 17">
    <name type="scientific">Trichoplax adhaerens</name>
    <name type="common">Trichoplax reptans</name>
    <dbReference type="NCBI Taxonomy" id="10228"/>
    <lineage>
        <taxon>Eukaryota</taxon>
        <taxon>Metazoa</taxon>
        <taxon>Placozoa</taxon>
        <taxon>Uniplacotomia</taxon>
        <taxon>Trichoplacea</taxon>
        <taxon>Trichoplacidae</taxon>
        <taxon>Trichoplax</taxon>
    </lineage>
</organism>
<dbReference type="Pfam" id="PF00270">
    <property type="entry name" value="DEAD"/>
    <property type="match status" value="1"/>
</dbReference>
<dbReference type="InterPro" id="IPR011545">
    <property type="entry name" value="DEAD/DEAH_box_helicase_dom"/>
</dbReference>
<keyword evidence="5" id="KW-0547">Nucleotide-binding</keyword>
<reference evidence="16 17" key="1">
    <citation type="journal article" date="2008" name="Nature">
        <title>The Trichoplax genome and the nature of placozoans.</title>
        <authorList>
            <person name="Srivastava M."/>
            <person name="Begovic E."/>
            <person name="Chapman J."/>
            <person name="Putnam N.H."/>
            <person name="Hellsten U."/>
            <person name="Kawashima T."/>
            <person name="Kuo A."/>
            <person name="Mitros T."/>
            <person name="Salamov A."/>
            <person name="Carpenter M.L."/>
            <person name="Signorovitch A.Y."/>
            <person name="Moreno M.A."/>
            <person name="Kamm K."/>
            <person name="Grimwood J."/>
            <person name="Schmutz J."/>
            <person name="Shapiro H."/>
            <person name="Grigoriev I.V."/>
            <person name="Buss L.W."/>
            <person name="Schierwater B."/>
            <person name="Dellaporta S.L."/>
            <person name="Rokhsar D.S."/>
        </authorList>
    </citation>
    <scope>NUCLEOTIDE SEQUENCE [LARGE SCALE GENOMIC DNA]</scope>
    <source>
        <strain evidence="16 17">Grell-BS-1999</strain>
    </source>
</reference>
<comment type="catalytic activity">
    <reaction evidence="11">
        <text>ATP + H2O = ADP + phosphate + H(+)</text>
        <dbReference type="Rhea" id="RHEA:13065"/>
        <dbReference type="ChEBI" id="CHEBI:15377"/>
        <dbReference type="ChEBI" id="CHEBI:15378"/>
        <dbReference type="ChEBI" id="CHEBI:30616"/>
        <dbReference type="ChEBI" id="CHEBI:43474"/>
        <dbReference type="ChEBI" id="CHEBI:456216"/>
        <dbReference type="EC" id="3.6.4.13"/>
    </reaction>
</comment>
<dbReference type="GO" id="GO:0003729">
    <property type="term" value="F:mRNA binding"/>
    <property type="evidence" value="ECO:0000318"/>
    <property type="project" value="GO_Central"/>
</dbReference>
<keyword evidence="17" id="KW-1185">Reference proteome</keyword>
<proteinExistence type="predicted"/>
<feature type="domain" description="Helicase ATP-binding" evidence="13">
    <location>
        <begin position="91"/>
        <end position="220"/>
    </location>
</feature>
<dbReference type="CDD" id="cd17963">
    <property type="entry name" value="DEADc_DDX19_DDX25"/>
    <property type="match status" value="1"/>
</dbReference>
<evidence type="ECO:0000256" key="7">
    <source>
        <dbReference type="ARBA" id="ARBA00022806"/>
    </source>
</evidence>
<dbReference type="eggNOG" id="KOG0332">
    <property type="taxonomic scope" value="Eukaryota"/>
</dbReference>
<keyword evidence="10" id="KW-0539">Nucleus</keyword>
<evidence type="ECO:0000256" key="12">
    <source>
        <dbReference type="PROSITE-ProRule" id="PRU00552"/>
    </source>
</evidence>
<dbReference type="EMBL" id="DS985246">
    <property type="protein sequence ID" value="EDV23869.1"/>
    <property type="molecule type" value="Genomic_DNA"/>
</dbReference>
<keyword evidence="6" id="KW-0378">Hydrolase</keyword>
<dbReference type="KEGG" id="tad:TRIADDRAFT_50410"/>
<evidence type="ECO:0000313" key="17">
    <source>
        <dbReference type="Proteomes" id="UP000009022"/>
    </source>
</evidence>
<dbReference type="PROSITE" id="PS51194">
    <property type="entry name" value="HELICASE_CTER"/>
    <property type="match status" value="1"/>
</dbReference>
<evidence type="ECO:0000256" key="1">
    <source>
        <dbReference type="ARBA" id="ARBA00004123"/>
    </source>
</evidence>
<evidence type="ECO:0000313" key="16">
    <source>
        <dbReference type="EMBL" id="EDV23869.1"/>
    </source>
</evidence>
<gene>
    <name evidence="16" type="ORF">TRIADDRAFT_50410</name>
</gene>